<organism evidence="3 4">
    <name type="scientific">Marinobacter manganoxydans MnI7-9</name>
    <dbReference type="NCBI Taxonomy" id="1094979"/>
    <lineage>
        <taxon>Bacteria</taxon>
        <taxon>Pseudomonadati</taxon>
        <taxon>Pseudomonadota</taxon>
        <taxon>Gammaproteobacteria</taxon>
        <taxon>Pseudomonadales</taxon>
        <taxon>Marinobacteraceae</taxon>
        <taxon>Marinobacter</taxon>
    </lineage>
</organism>
<dbReference type="InterPro" id="IPR002514">
    <property type="entry name" value="Transposase_8"/>
</dbReference>
<reference evidence="3 4" key="1">
    <citation type="journal article" date="2012" name="J. Bacteriol.">
        <title>Genome sequence of deep-sea manganese-oxidizing bacterium Marinobacter manganoxydans MnI7-9.</title>
        <authorList>
            <person name="Wang H."/>
            <person name="Li H."/>
            <person name="Shao Z."/>
            <person name="Liao S."/>
            <person name="Johnstone L."/>
            <person name="Rensing C."/>
            <person name="Wang G."/>
        </authorList>
    </citation>
    <scope>NUCLEOTIDE SEQUENCE [LARGE SCALE GENOMIC DNA]</scope>
    <source>
        <strain evidence="3 4">MnI7-9</strain>
    </source>
</reference>
<comment type="similarity">
    <text evidence="1">Belongs to the transposase 8 family.</text>
</comment>
<evidence type="ECO:0000313" key="3">
    <source>
        <dbReference type="EMBL" id="EHJ03541.1"/>
    </source>
</evidence>
<dbReference type="InterPro" id="IPR009057">
    <property type="entry name" value="Homeodomain-like_sf"/>
</dbReference>
<dbReference type="GO" id="GO:0006313">
    <property type="term" value="P:DNA transposition"/>
    <property type="evidence" value="ECO:0007669"/>
    <property type="project" value="InterPro"/>
</dbReference>
<accession>G6YW89</accession>
<sequence length="166" mass="18618">MPHYSPERKEAILQKMAPPHSLTVAELASQEGISTATLYNWRKAARGRGAVLPSNSAHPDKWSSEEKFRIVLETAPMTEAEVSEYCRRNGLYPEQIETWKAACMGANALSDEQAKQNRQAARAEKKRVKKLEAELRRKEKALAETAALLTLSKKAEAIWGPKDEDE</sequence>
<dbReference type="GO" id="GO:0003677">
    <property type="term" value="F:DNA binding"/>
    <property type="evidence" value="ECO:0007669"/>
    <property type="project" value="InterPro"/>
</dbReference>
<protein>
    <submittedName>
        <fullName evidence="3">Transposase IS3/IS911 family protein</fullName>
    </submittedName>
</protein>
<evidence type="ECO:0000256" key="1">
    <source>
        <dbReference type="ARBA" id="ARBA00009964"/>
    </source>
</evidence>
<gene>
    <name evidence="3" type="ORF">KYE_15733</name>
</gene>
<dbReference type="Gene3D" id="1.10.10.10">
    <property type="entry name" value="Winged helix-like DNA-binding domain superfamily/Winged helix DNA-binding domain"/>
    <property type="match status" value="1"/>
</dbReference>
<dbReference type="GO" id="GO:0004803">
    <property type="term" value="F:transposase activity"/>
    <property type="evidence" value="ECO:0007669"/>
    <property type="project" value="InterPro"/>
</dbReference>
<dbReference type="InterPro" id="IPR036388">
    <property type="entry name" value="WH-like_DNA-bd_sf"/>
</dbReference>
<dbReference type="Pfam" id="PF01527">
    <property type="entry name" value="HTH_Tnp_1"/>
    <property type="match status" value="2"/>
</dbReference>
<dbReference type="PATRIC" id="fig|1094979.3.peg.3050"/>
<proteinExistence type="inferred from homology"/>
<dbReference type="AlphaFoldDB" id="G6YW89"/>
<feature type="coiled-coil region" evidence="2">
    <location>
        <begin position="106"/>
        <end position="148"/>
    </location>
</feature>
<dbReference type="EMBL" id="AGTR01000069">
    <property type="protein sequence ID" value="EHJ03541.1"/>
    <property type="molecule type" value="Genomic_DNA"/>
</dbReference>
<keyword evidence="2" id="KW-0175">Coiled coil</keyword>
<evidence type="ECO:0000256" key="2">
    <source>
        <dbReference type="SAM" id="Coils"/>
    </source>
</evidence>
<dbReference type="Proteomes" id="UP000003208">
    <property type="component" value="Unassembled WGS sequence"/>
</dbReference>
<name>G6YW89_9GAMM</name>
<keyword evidence="4" id="KW-1185">Reference proteome</keyword>
<evidence type="ECO:0000313" key="4">
    <source>
        <dbReference type="Proteomes" id="UP000003208"/>
    </source>
</evidence>
<dbReference type="SUPFAM" id="SSF46689">
    <property type="entry name" value="Homeodomain-like"/>
    <property type="match status" value="1"/>
</dbReference>